<dbReference type="RefSeq" id="XP_013759461.1">
    <property type="nucleotide sequence ID" value="XM_013904007.1"/>
</dbReference>
<dbReference type="eggNOG" id="ENOG502SEEX">
    <property type="taxonomic scope" value="Eukaryota"/>
</dbReference>
<dbReference type="Proteomes" id="UP000054408">
    <property type="component" value="Unassembled WGS sequence"/>
</dbReference>
<proteinExistence type="predicted"/>
<accession>A0A0L0D575</accession>
<keyword evidence="2" id="KW-1185">Reference proteome</keyword>
<reference evidence="1 2" key="1">
    <citation type="submission" date="2010-05" db="EMBL/GenBank/DDBJ databases">
        <title>The Genome Sequence of Thecamonas trahens ATCC 50062.</title>
        <authorList>
            <consortium name="The Broad Institute Genome Sequencing Platform"/>
            <person name="Russ C."/>
            <person name="Cuomo C."/>
            <person name="Shea T."/>
            <person name="Young S.K."/>
            <person name="Zeng Q."/>
            <person name="Koehrsen M."/>
            <person name="Haas B."/>
            <person name="Borodovsky M."/>
            <person name="Guigo R."/>
            <person name="Alvarado L."/>
            <person name="Berlin A."/>
            <person name="Bochicchio J."/>
            <person name="Borenstein D."/>
            <person name="Chapman S."/>
            <person name="Chen Z."/>
            <person name="Freedman E."/>
            <person name="Gellesch M."/>
            <person name="Goldberg J."/>
            <person name="Griggs A."/>
            <person name="Gujja S."/>
            <person name="Heilman E."/>
            <person name="Heiman D."/>
            <person name="Hepburn T."/>
            <person name="Howarth C."/>
            <person name="Jen D."/>
            <person name="Larson L."/>
            <person name="Mehta T."/>
            <person name="Park D."/>
            <person name="Pearson M."/>
            <person name="Roberts A."/>
            <person name="Saif S."/>
            <person name="Shenoy N."/>
            <person name="Sisk P."/>
            <person name="Stolte C."/>
            <person name="Sykes S."/>
            <person name="Thomson T."/>
            <person name="Walk T."/>
            <person name="White J."/>
            <person name="Yandava C."/>
            <person name="Burger G."/>
            <person name="Gray M.W."/>
            <person name="Holland P.W.H."/>
            <person name="King N."/>
            <person name="Lang F.B.F."/>
            <person name="Roger A.J."/>
            <person name="Ruiz-Trillo I."/>
            <person name="Lander E."/>
            <person name="Nusbaum C."/>
        </authorList>
    </citation>
    <scope>NUCLEOTIDE SEQUENCE [LARGE SCALE GENOMIC DNA]</scope>
    <source>
        <strain evidence="1 2">ATCC 50062</strain>
    </source>
</reference>
<organism evidence="1 2">
    <name type="scientific">Thecamonas trahens ATCC 50062</name>
    <dbReference type="NCBI Taxonomy" id="461836"/>
    <lineage>
        <taxon>Eukaryota</taxon>
        <taxon>Apusozoa</taxon>
        <taxon>Apusomonadida</taxon>
        <taxon>Apusomonadidae</taxon>
        <taxon>Thecamonas</taxon>
    </lineage>
</organism>
<protein>
    <submittedName>
        <fullName evidence="1">Uncharacterized protein</fullName>
    </submittedName>
</protein>
<dbReference type="AlphaFoldDB" id="A0A0L0D575"/>
<evidence type="ECO:0000313" key="2">
    <source>
        <dbReference type="Proteomes" id="UP000054408"/>
    </source>
</evidence>
<dbReference type="EMBL" id="GL349447">
    <property type="protein sequence ID" value="KNC47527.1"/>
    <property type="molecule type" value="Genomic_DNA"/>
</dbReference>
<name>A0A0L0D575_THETB</name>
<sequence length="636" mass="68362">MHRTSQQFLGAVLVTTGSLTLAALGWAAWSRHRRLQSRTRVRAVLLDKSESKIKSKTKATVASRRSRPQLSVAIPGEEDTGWAGAASRRVPEAELATPAAALDAGSLSAPVLPSSISVVAAVADAPPLAAGLTLLPPPLTPLGAGSDEVFLEGAIVRREAYTAARDVLAHVLAAVVRDAPALDAHGALGLELDPTQAVTPEALTVPGTVAMHGEYVFNYTDPDRRARIAAGLGAAMGPERESGIPQLGGAKLLSMMHRPPVAGIDSCVYHLGVLKQMDDGPCGYHALYNALVGIALCQVRLNDVGARNHALALFNARTPFWWFYAHLEAALVVEARSRLARYGSEAFPWRECDVRSGVLERAHVAWLLAHHPLFVRAGAHLFSVLPASNPQEIANGSMSLDELDTLDAVLEHFAGLPHYAHAFVLGAHSHWITVVAHKRHGSIECLFLDSNNVDLFGYADPQLAAFLQQPTSYMFAESGATPRAVETEDEEYGLMLRAARGTAELMIDWITGRTALKTFVADTVVRLMLSKFEHRVLRRSPYGGALSLEGALGHEQFLAWLVEWLTHWDPPATLRAGPLATLRQLGAAYLSPELRNRVLEWALLVGSSPVVASSPHPAVGELRLVLHEVVALTGAP</sequence>
<evidence type="ECO:0000313" key="1">
    <source>
        <dbReference type="EMBL" id="KNC47527.1"/>
    </source>
</evidence>
<gene>
    <name evidence="1" type="ORF">AMSG_02549</name>
</gene>
<dbReference type="GeneID" id="25562222"/>